<keyword evidence="4" id="KW-0732">Signal</keyword>
<dbReference type="EMBL" id="CAJVPQ010000432">
    <property type="protein sequence ID" value="CAG8481051.1"/>
    <property type="molecule type" value="Genomic_DNA"/>
</dbReference>
<protein>
    <submittedName>
        <fullName evidence="5">1508_t:CDS:1</fullName>
    </submittedName>
</protein>
<name>A0A9N8Z8Q3_9GLOM</name>
<dbReference type="SUPFAM" id="SSF117281">
    <property type="entry name" value="Kelch motif"/>
    <property type="match status" value="1"/>
</dbReference>
<evidence type="ECO:0000256" key="2">
    <source>
        <dbReference type="ARBA" id="ARBA00022737"/>
    </source>
</evidence>
<keyword evidence="6" id="KW-1185">Reference proteome</keyword>
<feature type="chain" id="PRO_5040273215" evidence="4">
    <location>
        <begin position="26"/>
        <end position="411"/>
    </location>
</feature>
<dbReference type="Pfam" id="PF24681">
    <property type="entry name" value="Kelch_KLHDC2_KLHL20_DRC7"/>
    <property type="match status" value="1"/>
</dbReference>
<sequence>MSKNSPLYVMLCLLIQLLVKINCQAESFRPSQRKSHTATLIDNVLYILGGINDDDDVDIGKEFFYLDVSIHFNTQNLSWNNLTNINILPSHYDAASVTGGVNNDKLLLYGGSSDNIDDLFYVFDTKTNSWSNPEITGDTATHKCCLTGIIDFREKIYLFGGDNDSNDMLILDTVNLNRETGSSINAPTPRSWYAAVLLPNQQIIYLGGYDGSSLSLNEIYIYDTINDIWGKESTSGKIPSQTFRDSFSAVLDNDLKPNEALCVLDLTNFEWYVPSISGTLPSSRFYHQANIIGNYMVVSFGSSIGGILLFFGGLFLYKWNKNKKESKTTLGDETKDDHENTTISTTNHEQVILQIPGNENYNHEREATPSFDDQGKPLQNIDTILDNFKNEILQAVRQEITQTLGKDAYDK</sequence>
<dbReference type="PANTHER" id="PTHR46093">
    <property type="entry name" value="ACYL-COA-BINDING DOMAIN-CONTAINING PROTEIN 5"/>
    <property type="match status" value="1"/>
</dbReference>
<dbReference type="AlphaFoldDB" id="A0A9N8Z8Q3"/>
<evidence type="ECO:0000313" key="5">
    <source>
        <dbReference type="EMBL" id="CAG8481051.1"/>
    </source>
</evidence>
<evidence type="ECO:0000256" key="1">
    <source>
        <dbReference type="ARBA" id="ARBA00022441"/>
    </source>
</evidence>
<dbReference type="Gene3D" id="2.120.10.80">
    <property type="entry name" value="Kelch-type beta propeller"/>
    <property type="match status" value="2"/>
</dbReference>
<organism evidence="5 6">
    <name type="scientific">Funneliformis caledonium</name>
    <dbReference type="NCBI Taxonomy" id="1117310"/>
    <lineage>
        <taxon>Eukaryota</taxon>
        <taxon>Fungi</taxon>
        <taxon>Fungi incertae sedis</taxon>
        <taxon>Mucoromycota</taxon>
        <taxon>Glomeromycotina</taxon>
        <taxon>Glomeromycetes</taxon>
        <taxon>Glomerales</taxon>
        <taxon>Glomeraceae</taxon>
        <taxon>Funneliformis</taxon>
    </lineage>
</organism>
<keyword evidence="1" id="KW-0880">Kelch repeat</keyword>
<keyword evidence="3" id="KW-0472">Membrane</keyword>
<keyword evidence="3" id="KW-0812">Transmembrane</keyword>
<evidence type="ECO:0000256" key="3">
    <source>
        <dbReference type="SAM" id="Phobius"/>
    </source>
</evidence>
<keyword evidence="2" id="KW-0677">Repeat</keyword>
<accession>A0A9N8Z8Q3</accession>
<reference evidence="5" key="1">
    <citation type="submission" date="2021-06" db="EMBL/GenBank/DDBJ databases">
        <authorList>
            <person name="Kallberg Y."/>
            <person name="Tangrot J."/>
            <person name="Rosling A."/>
        </authorList>
    </citation>
    <scope>NUCLEOTIDE SEQUENCE</scope>
    <source>
        <strain evidence="5">UK204</strain>
    </source>
</reference>
<dbReference type="PANTHER" id="PTHR46093:SF18">
    <property type="entry name" value="FIBRONECTIN TYPE-III DOMAIN-CONTAINING PROTEIN"/>
    <property type="match status" value="1"/>
</dbReference>
<feature type="signal peptide" evidence="4">
    <location>
        <begin position="1"/>
        <end position="25"/>
    </location>
</feature>
<proteinExistence type="predicted"/>
<feature type="transmembrane region" description="Helical" evidence="3">
    <location>
        <begin position="292"/>
        <end position="317"/>
    </location>
</feature>
<dbReference type="Proteomes" id="UP000789570">
    <property type="component" value="Unassembled WGS sequence"/>
</dbReference>
<comment type="caution">
    <text evidence="5">The sequence shown here is derived from an EMBL/GenBank/DDBJ whole genome shotgun (WGS) entry which is preliminary data.</text>
</comment>
<gene>
    <name evidence="5" type="ORF">FCALED_LOCUS2711</name>
</gene>
<evidence type="ECO:0000313" key="6">
    <source>
        <dbReference type="Proteomes" id="UP000789570"/>
    </source>
</evidence>
<evidence type="ECO:0000256" key="4">
    <source>
        <dbReference type="SAM" id="SignalP"/>
    </source>
</evidence>
<keyword evidence="3" id="KW-1133">Transmembrane helix</keyword>
<dbReference type="OrthoDB" id="10251809at2759"/>
<dbReference type="InterPro" id="IPR015915">
    <property type="entry name" value="Kelch-typ_b-propeller"/>
</dbReference>